<keyword evidence="4" id="KW-0762">Sugar transport</keyword>
<dbReference type="Pfam" id="PF00083">
    <property type="entry name" value="Sugar_tr"/>
    <property type="match status" value="4"/>
</dbReference>
<feature type="transmembrane region" description="Helical" evidence="8">
    <location>
        <begin position="217"/>
        <end position="235"/>
    </location>
</feature>
<dbReference type="InterPro" id="IPR005829">
    <property type="entry name" value="Sugar_transporter_CS"/>
</dbReference>
<dbReference type="InterPro" id="IPR044775">
    <property type="entry name" value="MFS_ERD6/Tret1-like"/>
</dbReference>
<dbReference type="InterPro" id="IPR036259">
    <property type="entry name" value="MFS_trans_sf"/>
</dbReference>
<dbReference type="PROSITE" id="PS50850">
    <property type="entry name" value="MFS"/>
    <property type="match status" value="2"/>
</dbReference>
<feature type="transmembrane region" description="Helical" evidence="8">
    <location>
        <begin position="945"/>
        <end position="967"/>
    </location>
</feature>
<accession>A0A498IS19</accession>
<feature type="transmembrane region" description="Helical" evidence="8">
    <location>
        <begin position="456"/>
        <end position="475"/>
    </location>
</feature>
<feature type="transmembrane region" description="Helical" evidence="8">
    <location>
        <begin position="186"/>
        <end position="205"/>
    </location>
</feature>
<dbReference type="InterPro" id="IPR003663">
    <property type="entry name" value="Sugar/inositol_transpt"/>
</dbReference>
<evidence type="ECO:0000259" key="9">
    <source>
        <dbReference type="PROSITE" id="PS50850"/>
    </source>
</evidence>
<dbReference type="AlphaFoldDB" id="A0A498IS19"/>
<dbReference type="Proteomes" id="UP000290289">
    <property type="component" value="Chromosome 11"/>
</dbReference>
<dbReference type="GO" id="GO:0051119">
    <property type="term" value="F:sugar transmembrane transporter activity"/>
    <property type="evidence" value="ECO:0007669"/>
    <property type="project" value="InterPro"/>
</dbReference>
<evidence type="ECO:0000256" key="4">
    <source>
        <dbReference type="ARBA" id="ARBA00022597"/>
    </source>
</evidence>
<name>A0A498IS19_MALDO</name>
<evidence type="ECO:0000256" key="6">
    <source>
        <dbReference type="ARBA" id="ARBA00022989"/>
    </source>
</evidence>
<dbReference type="EMBL" id="RDQH01000337">
    <property type="protein sequence ID" value="RXH84261.1"/>
    <property type="molecule type" value="Genomic_DNA"/>
</dbReference>
<comment type="subcellular location">
    <subcellularLocation>
        <location evidence="1">Membrane</location>
        <topology evidence="1">Multi-pass membrane protein</topology>
    </subcellularLocation>
</comment>
<keyword evidence="5 8" id="KW-0812">Transmembrane</keyword>
<feature type="transmembrane region" description="Helical" evidence="8">
    <location>
        <begin position="155"/>
        <end position="174"/>
    </location>
</feature>
<feature type="transmembrane region" description="Helical" evidence="8">
    <location>
        <begin position="612"/>
        <end position="633"/>
    </location>
</feature>
<evidence type="ECO:0000256" key="2">
    <source>
        <dbReference type="ARBA" id="ARBA00010992"/>
    </source>
</evidence>
<feature type="transmembrane region" description="Helical" evidence="8">
    <location>
        <begin position="843"/>
        <end position="863"/>
    </location>
</feature>
<keyword evidence="6 8" id="KW-1133">Transmembrane helix</keyword>
<evidence type="ECO:0000256" key="8">
    <source>
        <dbReference type="SAM" id="Phobius"/>
    </source>
</evidence>
<keyword evidence="11" id="KW-1185">Reference proteome</keyword>
<sequence length="984" mass="105303">MNQVHDLAHKASPILAVTGILVYIGSFAIGMGAVPWVIMSEIFPINIKGQAGSLATLVPSFCMQQSTLWPYREQKEGKEEHSLQADMADGIREPLMADEGRRGDQWMVYLSTLVAVCGSYEFGCCYSVVGSILTIGAMVGAITIGPIADFLGRKGALRVSSAFCFAGWLAIYFSEGVLSLDIGRMASGYGMGAFSYLVPVFIAEIAPKNLRGRLTAVNQLMICVGSSVSFIIGVVVSWRALALIGIVPCAVTIFGLFFIPESPRWLAKTGRHKDFEAALQKLRGKDADISHEAAEIQDYIATLERLPKAKLLDLFQTRYLRSVVIGIGLMVCQQLGGINGVGFYVSDIFEQAGFSSSVGTISFAVLQVVVTGIGASVMDKAGRRPLIVLSASGLVLGSLLTAISFFLKVHDLAHKASPILAVTGILVYIGSFAIGMGAVPWVIMSEIFPINIKGQAGSVATLVNWFGAWLCSYTFNYLMSWSSDGTFVLYAAINALAIAFVVSMVPETKGKTLEQIQGAINKESYNRAGMAIEDLSKNAAWEEMREPLVRAVQAADGDGSGHGSAKGDQWMVYLSTFVAVCGSYEFGCGVGYSSPTQSGIMKDLGLSLAEYSMFGSILTFGAMIGAITIGPITDFLGRKGALRMSCVFCVAGWLAIYFSKGAVSLDVGRVATGYGSGAFSYIVPVFVAEIAPKNLRGRLTAVNQLMIVSGVSVSFIIGVVVHWRALALIGIVPCAVIIFGLFFIPESPRWLAKTGRRKEFELALQKLRGKDADISDEAAEIQEYIATLDRLPQSKLLDLFQTRYLRSVIIAVGLMVCQQLGGINGVCFYVSDIFEQAGFSPDIGTITYAILQVVVTGLGAAVMDKAGRKPLILASASGLILGCVLVAISFFLKVHELVLDAAPIFAVAGILVSNSFNSSMQISLKTIFFVIFFDRNGSSSVGYNVGGTFILYAVVNVLAVLFVIAVVPETKGKTLEQIQGEINN</sequence>
<evidence type="ECO:0000256" key="7">
    <source>
        <dbReference type="ARBA" id="ARBA00023136"/>
    </source>
</evidence>
<feature type="transmembrane region" description="Helical" evidence="8">
    <location>
        <begin position="128"/>
        <end position="148"/>
    </location>
</feature>
<keyword evidence="7 8" id="KW-0472">Membrane</keyword>
<feature type="transmembrane region" description="Helical" evidence="8">
    <location>
        <begin position="487"/>
        <end position="505"/>
    </location>
</feature>
<dbReference type="GO" id="GO:0016020">
    <property type="term" value="C:membrane"/>
    <property type="evidence" value="ECO:0007669"/>
    <property type="project" value="UniProtKB-SubCell"/>
</dbReference>
<comment type="caution">
    <text evidence="10">The sequence shown here is derived from an EMBL/GenBank/DDBJ whole genome shotgun (WGS) entry which is preliminary data.</text>
</comment>
<feature type="transmembrane region" description="Helical" evidence="8">
    <location>
        <begin position="241"/>
        <end position="259"/>
    </location>
</feature>
<dbReference type="PANTHER" id="PTHR48021">
    <property type="match status" value="1"/>
</dbReference>
<evidence type="ECO:0000256" key="3">
    <source>
        <dbReference type="ARBA" id="ARBA00022448"/>
    </source>
</evidence>
<proteinExistence type="inferred from homology"/>
<feature type="transmembrane region" description="Helical" evidence="8">
    <location>
        <begin position="904"/>
        <end position="933"/>
    </location>
</feature>
<dbReference type="Gene3D" id="1.20.1250.20">
    <property type="entry name" value="MFS general substrate transporter like domains"/>
    <property type="match status" value="3"/>
</dbReference>
<gene>
    <name evidence="10" type="ORF">DVH24_027160</name>
</gene>
<dbReference type="PROSITE" id="PS00216">
    <property type="entry name" value="SUGAR_TRANSPORT_1"/>
    <property type="match status" value="2"/>
</dbReference>
<dbReference type="FunFam" id="1.20.1250.20:FF:000043">
    <property type="entry name" value="sugar transporter ERD6-like 6"/>
    <property type="match status" value="1"/>
</dbReference>
<feature type="domain" description="Major facilitator superfamily (MFS) profile" evidence="9">
    <location>
        <begin position="575"/>
        <end position="971"/>
    </location>
</feature>
<feature type="transmembrane region" description="Helical" evidence="8">
    <location>
        <begin position="804"/>
        <end position="831"/>
    </location>
</feature>
<comment type="similarity">
    <text evidence="2">Belongs to the major facilitator superfamily. Sugar transporter (TC 2.A.1.1) family.</text>
</comment>
<feature type="domain" description="Major facilitator superfamily (MFS) profile" evidence="9">
    <location>
        <begin position="14"/>
        <end position="509"/>
    </location>
</feature>
<evidence type="ECO:0000256" key="5">
    <source>
        <dbReference type="ARBA" id="ARBA00022692"/>
    </source>
</evidence>
<feature type="transmembrane region" description="Helical" evidence="8">
    <location>
        <begin position="419"/>
        <end position="444"/>
    </location>
</feature>
<dbReference type="STRING" id="3750.A0A498IS19"/>
<reference evidence="10 11" key="1">
    <citation type="submission" date="2018-10" db="EMBL/GenBank/DDBJ databases">
        <title>A high-quality apple genome assembly.</title>
        <authorList>
            <person name="Hu J."/>
        </authorList>
    </citation>
    <scope>NUCLEOTIDE SEQUENCE [LARGE SCALE GENOMIC DNA]</scope>
    <source>
        <strain evidence="11">cv. HFTH1</strain>
        <tissue evidence="10">Young leaf</tissue>
    </source>
</reference>
<keyword evidence="3" id="KW-0813">Transport</keyword>
<dbReference type="InterPro" id="IPR020846">
    <property type="entry name" value="MFS_dom"/>
</dbReference>
<dbReference type="PANTHER" id="PTHR48021:SF13">
    <property type="entry name" value="SUGAR TRANSPORTER ERD6-LIKE 7"/>
    <property type="match status" value="1"/>
</dbReference>
<dbReference type="CDD" id="cd17358">
    <property type="entry name" value="MFS_GLUT6_8_Class3_like"/>
    <property type="match status" value="2"/>
</dbReference>
<feature type="transmembrane region" description="Helical" evidence="8">
    <location>
        <begin position="323"/>
        <end position="346"/>
    </location>
</feature>
<dbReference type="NCBIfam" id="TIGR00879">
    <property type="entry name" value="SP"/>
    <property type="match status" value="1"/>
</dbReference>
<feature type="transmembrane region" description="Helical" evidence="8">
    <location>
        <begin position="14"/>
        <end position="38"/>
    </location>
</feature>
<feature type="transmembrane region" description="Helical" evidence="8">
    <location>
        <begin position="352"/>
        <end position="374"/>
    </location>
</feature>
<protein>
    <recommendedName>
        <fullName evidence="9">Major facilitator superfamily (MFS) profile domain-containing protein</fullName>
    </recommendedName>
</protein>
<dbReference type="PRINTS" id="PR00171">
    <property type="entry name" value="SUGRTRNSPORT"/>
</dbReference>
<feature type="transmembrane region" description="Helical" evidence="8">
    <location>
        <begin position="702"/>
        <end position="720"/>
    </location>
</feature>
<dbReference type="InterPro" id="IPR050549">
    <property type="entry name" value="MFS_Trehalose_Transporter"/>
</dbReference>
<feature type="transmembrane region" description="Helical" evidence="8">
    <location>
        <begin position="640"/>
        <end position="659"/>
    </location>
</feature>
<dbReference type="SUPFAM" id="SSF103473">
    <property type="entry name" value="MFS general substrate transporter"/>
    <property type="match status" value="2"/>
</dbReference>
<evidence type="ECO:0000313" key="10">
    <source>
        <dbReference type="EMBL" id="RXH84261.1"/>
    </source>
</evidence>
<feature type="transmembrane region" description="Helical" evidence="8">
    <location>
        <begin position="386"/>
        <end position="407"/>
    </location>
</feature>
<feature type="transmembrane region" description="Helical" evidence="8">
    <location>
        <begin position="870"/>
        <end position="892"/>
    </location>
</feature>
<evidence type="ECO:0000256" key="1">
    <source>
        <dbReference type="ARBA" id="ARBA00004141"/>
    </source>
</evidence>
<evidence type="ECO:0000313" key="11">
    <source>
        <dbReference type="Proteomes" id="UP000290289"/>
    </source>
</evidence>
<organism evidence="10 11">
    <name type="scientific">Malus domestica</name>
    <name type="common">Apple</name>
    <name type="synonym">Pyrus malus</name>
    <dbReference type="NCBI Taxonomy" id="3750"/>
    <lineage>
        <taxon>Eukaryota</taxon>
        <taxon>Viridiplantae</taxon>
        <taxon>Streptophyta</taxon>
        <taxon>Embryophyta</taxon>
        <taxon>Tracheophyta</taxon>
        <taxon>Spermatophyta</taxon>
        <taxon>Magnoliopsida</taxon>
        <taxon>eudicotyledons</taxon>
        <taxon>Gunneridae</taxon>
        <taxon>Pentapetalae</taxon>
        <taxon>rosids</taxon>
        <taxon>fabids</taxon>
        <taxon>Rosales</taxon>
        <taxon>Rosaceae</taxon>
        <taxon>Amygdaloideae</taxon>
        <taxon>Maleae</taxon>
        <taxon>Malus</taxon>
    </lineage>
</organism>
<feature type="transmembrane region" description="Helical" evidence="8">
    <location>
        <begin position="671"/>
        <end position="690"/>
    </location>
</feature>
<dbReference type="InterPro" id="IPR005828">
    <property type="entry name" value="MFS_sugar_transport-like"/>
</dbReference>
<feature type="transmembrane region" description="Helical" evidence="8">
    <location>
        <begin position="726"/>
        <end position="744"/>
    </location>
</feature>